<evidence type="ECO:0000256" key="8">
    <source>
        <dbReference type="ARBA" id="ARBA00023049"/>
    </source>
</evidence>
<name>A0A382K5S3_9ZZZZ</name>
<keyword evidence="9 10" id="KW-0472">Membrane</keyword>
<dbReference type="Gene3D" id="2.30.42.10">
    <property type="match status" value="2"/>
</dbReference>
<evidence type="ECO:0000256" key="6">
    <source>
        <dbReference type="ARBA" id="ARBA00022833"/>
    </source>
</evidence>
<evidence type="ECO:0000256" key="7">
    <source>
        <dbReference type="ARBA" id="ARBA00022989"/>
    </source>
</evidence>
<feature type="transmembrane region" description="Helical" evidence="10">
    <location>
        <begin position="100"/>
        <end position="122"/>
    </location>
</feature>
<gene>
    <name evidence="12" type="ORF">METZ01_LOCUS270865</name>
</gene>
<evidence type="ECO:0000313" key="12">
    <source>
        <dbReference type="EMBL" id="SVC18011.1"/>
    </source>
</evidence>
<keyword evidence="3" id="KW-0645">Protease</keyword>
<evidence type="ECO:0000256" key="3">
    <source>
        <dbReference type="ARBA" id="ARBA00022670"/>
    </source>
</evidence>
<keyword evidence="4 10" id="KW-0812">Transmembrane</keyword>
<feature type="domain" description="PDZ" evidence="11">
    <location>
        <begin position="215"/>
        <end position="283"/>
    </location>
</feature>
<proteinExistence type="predicted"/>
<keyword evidence="7 10" id="KW-1133">Transmembrane helix</keyword>
<sequence length="429" mass="47326">LISAIILLGVLITIHEYGHFIVGRMCNIHIYRFSLGMGPIIYKRIDKQGTEFALSAFPLGGYVAFHSDKVLKDDSELAQALTPEQKANTFESKPRWQRALVMLAGPAANFLLAIGILALIFANSIERQFILEVGEISDSYLVQNTQPRQGDELIAINNKSVSSLQEVRLELLSFAGASGYLDLTFKSRNGSRQFEVPIPVKNFLSSVESQANPELFLGFNLAIKLQPIVGVISNDSMAGQNGLKVNDRILEVNSMIIKSFEDLEEYLKSYQDSEIDLKVQRSDQIIYLNIPLGTRINSEGFEEKFIGIMPGMKRSLGSSIFKGIYETYNLSVKTITFVGKMITQDLGTQNLSGPIGIVQMAGDTAKGGFLPFLYLMALLSISLGVLNLLPIPVLDGGQLVMLGVEAIRGSPMPERMESFFYMFGWIAVG</sequence>
<feature type="non-terminal residue" evidence="12">
    <location>
        <position position="1"/>
    </location>
</feature>
<dbReference type="Pfam" id="PF02163">
    <property type="entry name" value="Peptidase_M50"/>
    <property type="match status" value="1"/>
</dbReference>
<dbReference type="SUPFAM" id="SSF50156">
    <property type="entry name" value="PDZ domain-like"/>
    <property type="match status" value="2"/>
</dbReference>
<dbReference type="GO" id="GO:0004222">
    <property type="term" value="F:metalloendopeptidase activity"/>
    <property type="evidence" value="ECO:0007669"/>
    <property type="project" value="InterPro"/>
</dbReference>
<dbReference type="CDD" id="cd06163">
    <property type="entry name" value="S2P-M50_PDZ_RseP-like"/>
    <property type="match status" value="1"/>
</dbReference>
<protein>
    <recommendedName>
        <fullName evidence="11">PDZ domain-containing protein</fullName>
    </recommendedName>
</protein>
<evidence type="ECO:0000256" key="10">
    <source>
        <dbReference type="SAM" id="Phobius"/>
    </source>
</evidence>
<keyword evidence="5" id="KW-0378">Hydrolase</keyword>
<evidence type="ECO:0000256" key="4">
    <source>
        <dbReference type="ARBA" id="ARBA00022692"/>
    </source>
</evidence>
<comment type="cofactor">
    <cofactor evidence="1">
        <name>Zn(2+)</name>
        <dbReference type="ChEBI" id="CHEBI:29105"/>
    </cofactor>
</comment>
<accession>A0A382K5S3</accession>
<organism evidence="12">
    <name type="scientific">marine metagenome</name>
    <dbReference type="NCBI Taxonomy" id="408172"/>
    <lineage>
        <taxon>unclassified sequences</taxon>
        <taxon>metagenomes</taxon>
        <taxon>ecological metagenomes</taxon>
    </lineage>
</organism>
<feature type="transmembrane region" description="Helical" evidence="10">
    <location>
        <begin position="369"/>
        <end position="389"/>
    </location>
</feature>
<keyword evidence="6" id="KW-0862">Zinc</keyword>
<reference evidence="12" key="1">
    <citation type="submission" date="2018-05" db="EMBL/GenBank/DDBJ databases">
        <authorList>
            <person name="Lanie J.A."/>
            <person name="Ng W.-L."/>
            <person name="Kazmierczak K.M."/>
            <person name="Andrzejewski T.M."/>
            <person name="Davidsen T.M."/>
            <person name="Wayne K.J."/>
            <person name="Tettelin H."/>
            <person name="Glass J.I."/>
            <person name="Rusch D."/>
            <person name="Podicherti R."/>
            <person name="Tsui H.-C.T."/>
            <person name="Winkler M.E."/>
        </authorList>
    </citation>
    <scope>NUCLEOTIDE SEQUENCE</scope>
</reference>
<evidence type="ECO:0000256" key="5">
    <source>
        <dbReference type="ARBA" id="ARBA00022801"/>
    </source>
</evidence>
<evidence type="ECO:0000256" key="9">
    <source>
        <dbReference type="ARBA" id="ARBA00023136"/>
    </source>
</evidence>
<evidence type="ECO:0000259" key="11">
    <source>
        <dbReference type="SMART" id="SM00228"/>
    </source>
</evidence>
<comment type="subcellular location">
    <subcellularLocation>
        <location evidence="2">Membrane</location>
        <topology evidence="2">Multi-pass membrane protein</topology>
    </subcellularLocation>
</comment>
<dbReference type="InterPro" id="IPR041489">
    <property type="entry name" value="PDZ_6"/>
</dbReference>
<feature type="non-terminal residue" evidence="12">
    <location>
        <position position="429"/>
    </location>
</feature>
<dbReference type="NCBIfam" id="TIGR00054">
    <property type="entry name" value="RIP metalloprotease RseP"/>
    <property type="match status" value="1"/>
</dbReference>
<dbReference type="InterPro" id="IPR036034">
    <property type="entry name" value="PDZ_sf"/>
</dbReference>
<dbReference type="GO" id="GO:0006508">
    <property type="term" value="P:proteolysis"/>
    <property type="evidence" value="ECO:0007669"/>
    <property type="project" value="UniProtKB-KW"/>
</dbReference>
<evidence type="ECO:0000256" key="1">
    <source>
        <dbReference type="ARBA" id="ARBA00001947"/>
    </source>
</evidence>
<keyword evidence="8" id="KW-0482">Metalloprotease</keyword>
<dbReference type="EMBL" id="UINC01077675">
    <property type="protein sequence ID" value="SVC18011.1"/>
    <property type="molecule type" value="Genomic_DNA"/>
</dbReference>
<dbReference type="InterPro" id="IPR004387">
    <property type="entry name" value="Pept_M50_Zn"/>
</dbReference>
<dbReference type="InterPro" id="IPR001478">
    <property type="entry name" value="PDZ"/>
</dbReference>
<dbReference type="GO" id="GO:0016020">
    <property type="term" value="C:membrane"/>
    <property type="evidence" value="ECO:0007669"/>
    <property type="project" value="UniProtKB-SubCell"/>
</dbReference>
<evidence type="ECO:0000256" key="2">
    <source>
        <dbReference type="ARBA" id="ARBA00004141"/>
    </source>
</evidence>
<dbReference type="PANTHER" id="PTHR42837:SF2">
    <property type="entry name" value="MEMBRANE METALLOPROTEASE ARASP2, CHLOROPLASTIC-RELATED"/>
    <property type="match status" value="1"/>
</dbReference>
<dbReference type="SMART" id="SM00228">
    <property type="entry name" value="PDZ"/>
    <property type="match status" value="1"/>
</dbReference>
<dbReference type="InterPro" id="IPR008915">
    <property type="entry name" value="Peptidase_M50"/>
</dbReference>
<dbReference type="Pfam" id="PF17820">
    <property type="entry name" value="PDZ_6"/>
    <property type="match status" value="1"/>
</dbReference>
<dbReference type="AlphaFoldDB" id="A0A382K5S3"/>
<dbReference type="PANTHER" id="PTHR42837">
    <property type="entry name" value="REGULATOR OF SIGMA-E PROTEASE RSEP"/>
    <property type="match status" value="1"/>
</dbReference>